<organism evidence="12 13">
    <name type="scientific">Uliginosibacterium flavum</name>
    <dbReference type="NCBI Taxonomy" id="1396831"/>
    <lineage>
        <taxon>Bacteria</taxon>
        <taxon>Pseudomonadati</taxon>
        <taxon>Pseudomonadota</taxon>
        <taxon>Betaproteobacteria</taxon>
        <taxon>Rhodocyclales</taxon>
        <taxon>Zoogloeaceae</taxon>
        <taxon>Uliginosibacterium</taxon>
    </lineage>
</organism>
<evidence type="ECO:0000256" key="1">
    <source>
        <dbReference type="ARBA" id="ARBA00001946"/>
    </source>
</evidence>
<dbReference type="SUPFAM" id="SSF143631">
    <property type="entry name" value="ApbE-like"/>
    <property type="match status" value="1"/>
</dbReference>
<comment type="cofactor">
    <cofactor evidence="1">
        <name>Mg(2+)</name>
        <dbReference type="ChEBI" id="CHEBI:18420"/>
    </cofactor>
</comment>
<accession>A0ABV2TGF5</accession>
<keyword evidence="7 11" id="KW-0274">FAD</keyword>
<evidence type="ECO:0000256" key="6">
    <source>
        <dbReference type="ARBA" id="ARBA00022723"/>
    </source>
</evidence>
<evidence type="ECO:0000256" key="9">
    <source>
        <dbReference type="ARBA" id="ARBA00031306"/>
    </source>
</evidence>
<sequence>MSPCSTSTPDRHSLRRILRSLLLICLSCALVACGDGPVLQQESFVFGTRVEVVTQGAPEAQARDAIAAVLREFDRLHRTYHAWQPSELTNLNQALARSEAASVTPEMLGLIQSALTYAEQGDHLFDPAIGNLIQLWGFHTDTFVARVPDPEALRKLIAAQPRMSDLQIKGNQVSSRNPAVALDFGGIAKGWALDKAAAILHEHGIHNALINIGGNVMALGSKGQQPWTVGIQHPRNSGPLATLALYDGEAIGTSGDYQRFFDLDGRRYSHLLDPRNGEPARHTQAVTVLITPRANAGMLSDVASKPVFLAGKEWREMARRFNVSHVLRVDEAGKITLSTDMRARLRWAQGVEPGEVLE</sequence>
<dbReference type="InterPro" id="IPR024932">
    <property type="entry name" value="ApbE"/>
</dbReference>
<dbReference type="InterPro" id="IPR003374">
    <property type="entry name" value="ApbE-like_sf"/>
</dbReference>
<gene>
    <name evidence="12" type="ORF">ABXR19_02340</name>
</gene>
<evidence type="ECO:0000256" key="11">
    <source>
        <dbReference type="PIRNR" id="PIRNR006268"/>
    </source>
</evidence>
<dbReference type="Gene3D" id="3.10.520.10">
    <property type="entry name" value="ApbE-like domains"/>
    <property type="match status" value="1"/>
</dbReference>
<dbReference type="PANTHER" id="PTHR30040:SF2">
    <property type="entry name" value="FAD:PROTEIN FMN TRANSFERASE"/>
    <property type="match status" value="1"/>
</dbReference>
<proteinExistence type="inferred from homology"/>
<dbReference type="EC" id="2.7.1.180" evidence="2 11"/>
<comment type="similarity">
    <text evidence="11">Belongs to the ApbE family.</text>
</comment>
<evidence type="ECO:0000256" key="10">
    <source>
        <dbReference type="ARBA" id="ARBA00048540"/>
    </source>
</evidence>
<reference evidence="12 13" key="1">
    <citation type="submission" date="2024-07" db="EMBL/GenBank/DDBJ databases">
        <title>Uliginosibacterium flavum JJ3220;KACC:17644.</title>
        <authorList>
            <person name="Kim M.K."/>
        </authorList>
    </citation>
    <scope>NUCLEOTIDE SEQUENCE [LARGE SCALE GENOMIC DNA]</scope>
    <source>
        <strain evidence="12 13">KACC:17644</strain>
    </source>
</reference>
<dbReference type="PIRSF" id="PIRSF006268">
    <property type="entry name" value="ApbE"/>
    <property type="match status" value="1"/>
</dbReference>
<evidence type="ECO:0000256" key="4">
    <source>
        <dbReference type="ARBA" id="ARBA00022630"/>
    </source>
</evidence>
<dbReference type="RefSeq" id="WP_354599473.1">
    <property type="nucleotide sequence ID" value="NZ_JBEWZI010000002.1"/>
</dbReference>
<evidence type="ECO:0000256" key="5">
    <source>
        <dbReference type="ARBA" id="ARBA00022679"/>
    </source>
</evidence>
<keyword evidence="13" id="KW-1185">Reference proteome</keyword>
<comment type="caution">
    <text evidence="12">The sequence shown here is derived from an EMBL/GenBank/DDBJ whole genome shotgun (WGS) entry which is preliminary data.</text>
</comment>
<keyword evidence="8 11" id="KW-0460">Magnesium</keyword>
<dbReference type="EMBL" id="JBEWZI010000002">
    <property type="protein sequence ID" value="MET7013011.1"/>
    <property type="molecule type" value="Genomic_DNA"/>
</dbReference>
<comment type="catalytic activity">
    <reaction evidence="10 11">
        <text>L-threonyl-[protein] + FAD = FMN-L-threonyl-[protein] + AMP + H(+)</text>
        <dbReference type="Rhea" id="RHEA:36847"/>
        <dbReference type="Rhea" id="RHEA-COMP:11060"/>
        <dbReference type="Rhea" id="RHEA-COMP:11061"/>
        <dbReference type="ChEBI" id="CHEBI:15378"/>
        <dbReference type="ChEBI" id="CHEBI:30013"/>
        <dbReference type="ChEBI" id="CHEBI:57692"/>
        <dbReference type="ChEBI" id="CHEBI:74257"/>
        <dbReference type="ChEBI" id="CHEBI:456215"/>
        <dbReference type="EC" id="2.7.1.180"/>
    </reaction>
</comment>
<keyword evidence="4 11" id="KW-0285">Flavoprotein</keyword>
<keyword evidence="5 11" id="KW-0808">Transferase</keyword>
<evidence type="ECO:0000256" key="8">
    <source>
        <dbReference type="ARBA" id="ARBA00022842"/>
    </source>
</evidence>
<dbReference type="GO" id="GO:0016740">
    <property type="term" value="F:transferase activity"/>
    <property type="evidence" value="ECO:0007669"/>
    <property type="project" value="UniProtKB-KW"/>
</dbReference>
<evidence type="ECO:0000256" key="2">
    <source>
        <dbReference type="ARBA" id="ARBA00011955"/>
    </source>
</evidence>
<evidence type="ECO:0000313" key="13">
    <source>
        <dbReference type="Proteomes" id="UP001549691"/>
    </source>
</evidence>
<keyword evidence="6 11" id="KW-0479">Metal-binding</keyword>
<name>A0ABV2TGF5_9RHOO</name>
<protein>
    <recommendedName>
        <fullName evidence="3 11">FAD:protein FMN transferase</fullName>
        <ecNumber evidence="2 11">2.7.1.180</ecNumber>
    </recommendedName>
    <alternativeName>
        <fullName evidence="9 11">Flavin transferase</fullName>
    </alternativeName>
</protein>
<dbReference type="PANTHER" id="PTHR30040">
    <property type="entry name" value="THIAMINE BIOSYNTHESIS LIPOPROTEIN APBE"/>
    <property type="match status" value="1"/>
</dbReference>
<dbReference type="Pfam" id="PF02424">
    <property type="entry name" value="ApbE"/>
    <property type="match status" value="1"/>
</dbReference>
<evidence type="ECO:0000256" key="7">
    <source>
        <dbReference type="ARBA" id="ARBA00022827"/>
    </source>
</evidence>
<dbReference type="Proteomes" id="UP001549691">
    <property type="component" value="Unassembled WGS sequence"/>
</dbReference>
<evidence type="ECO:0000313" key="12">
    <source>
        <dbReference type="EMBL" id="MET7013011.1"/>
    </source>
</evidence>
<evidence type="ECO:0000256" key="3">
    <source>
        <dbReference type="ARBA" id="ARBA00016337"/>
    </source>
</evidence>